<feature type="transmembrane region" description="Helical" evidence="1">
    <location>
        <begin position="400"/>
        <end position="421"/>
    </location>
</feature>
<dbReference type="RefSeq" id="WP_094043231.1">
    <property type="nucleotide sequence ID" value="NZ_NKHD01000002.1"/>
</dbReference>
<feature type="transmembrane region" description="Helical" evidence="1">
    <location>
        <begin position="237"/>
        <end position="253"/>
    </location>
</feature>
<comment type="caution">
    <text evidence="2">The sequence shown here is derived from an EMBL/GenBank/DDBJ whole genome shotgun (WGS) entry which is preliminary data.</text>
</comment>
<dbReference type="AlphaFoldDB" id="A0A231VMS6"/>
<feature type="transmembrane region" description="Helical" evidence="1">
    <location>
        <begin position="49"/>
        <end position="69"/>
    </location>
</feature>
<evidence type="ECO:0000313" key="2">
    <source>
        <dbReference type="EMBL" id="OXT09510.1"/>
    </source>
</evidence>
<keyword evidence="1" id="KW-0812">Transmembrane</keyword>
<accession>A0A231VMS6</accession>
<keyword evidence="1" id="KW-0472">Membrane</keyword>
<feature type="transmembrane region" description="Helical" evidence="1">
    <location>
        <begin position="282"/>
        <end position="300"/>
    </location>
</feature>
<dbReference type="EMBL" id="NKHD01000002">
    <property type="protein sequence ID" value="OXT09510.1"/>
    <property type="molecule type" value="Genomic_DNA"/>
</dbReference>
<evidence type="ECO:0000313" key="3">
    <source>
        <dbReference type="Proteomes" id="UP000215301"/>
    </source>
</evidence>
<feature type="transmembrane region" description="Helical" evidence="1">
    <location>
        <begin position="76"/>
        <end position="98"/>
    </location>
</feature>
<gene>
    <name evidence="2" type="ORF">CE561_00665</name>
</gene>
<reference evidence="2 3" key="1">
    <citation type="submission" date="2017-06" db="EMBL/GenBank/DDBJ databases">
        <title>Isolation and characterization of a thermophilic and butanogenic Thermoanaerobacterium thermosaccharolyticum M5 capable of efficient degradation of hemicellulose.</title>
        <authorList>
            <person name="Xin F."/>
            <person name="Jiang Y."/>
        </authorList>
    </citation>
    <scope>NUCLEOTIDE SEQUENCE [LARGE SCALE GENOMIC DNA]</scope>
    <source>
        <strain evidence="2 3">M5</strain>
    </source>
</reference>
<feature type="transmembrane region" description="Helical" evidence="1">
    <location>
        <begin position="433"/>
        <end position="450"/>
    </location>
</feature>
<feature type="transmembrane region" description="Helical" evidence="1">
    <location>
        <begin position="163"/>
        <end position="182"/>
    </location>
</feature>
<name>A0A231VMS6_THETR</name>
<organism evidence="2 3">
    <name type="scientific">Thermoanaerobacterium thermosaccharolyticum</name>
    <name type="common">Clostridium thermosaccharolyticum</name>
    <dbReference type="NCBI Taxonomy" id="1517"/>
    <lineage>
        <taxon>Bacteria</taxon>
        <taxon>Bacillati</taxon>
        <taxon>Bacillota</taxon>
        <taxon>Clostridia</taxon>
        <taxon>Thermoanaerobacterales</taxon>
        <taxon>Thermoanaerobacteraceae</taxon>
        <taxon>Thermoanaerobacterium</taxon>
    </lineage>
</organism>
<feature type="transmembrane region" description="Helical" evidence="1">
    <location>
        <begin position="21"/>
        <end position="43"/>
    </location>
</feature>
<sequence>MNYKIGDHMQNYVNNDKKVINVNYIFMCLLLIVSTVICSIYITNIINNVSIFISGILILFNFFLVLYIIIKYIKDIFSIILFFAVTNLFFGFVIRPILSINMNYFLLYNNNLLNITKIFLFNVALILNIITIILYLFGYNIGQKFKLLHLMRSKHYSLLKLKYITIILLLFVLFLFLLFIQLTGKSFLATNRDITVTNLLLLGKYFFVIVPILTYLPALSLIYCLNMKSANSVFARYFFFLLVSFISIIILFLFYQRGYMLQAFLGVIIVLKKYQKMNLRRLIIFGFIGILILLFARDFYNLIFGINTFSQSLNTNFIYNKLLYSPNFDYLDVYVNFLNFIQHNHITFGTNLVAQIFRFLPFSIRKNLPILTMTDMLNKFNDPIGYEKGFGFTVPILLDFMGAFGVFGILLMVLPGFFTGISDKIINKKNENIGEIILSITLFNIGSLWGPLDIQYITLNLFIFLIIVTFIKCKS</sequence>
<feature type="transmembrane region" description="Helical" evidence="1">
    <location>
        <begin position="456"/>
        <end position="473"/>
    </location>
</feature>
<proteinExistence type="predicted"/>
<evidence type="ECO:0000256" key="1">
    <source>
        <dbReference type="SAM" id="Phobius"/>
    </source>
</evidence>
<evidence type="ECO:0008006" key="4">
    <source>
        <dbReference type="Google" id="ProtNLM"/>
    </source>
</evidence>
<feature type="transmembrane region" description="Helical" evidence="1">
    <location>
        <begin position="202"/>
        <end position="225"/>
    </location>
</feature>
<feature type="transmembrane region" description="Helical" evidence="1">
    <location>
        <begin position="118"/>
        <end position="142"/>
    </location>
</feature>
<keyword evidence="1" id="KW-1133">Transmembrane helix</keyword>
<dbReference type="Proteomes" id="UP000215301">
    <property type="component" value="Unassembled WGS sequence"/>
</dbReference>
<protein>
    <recommendedName>
        <fullName evidence="4">Oligosaccharide repeat unit polymerase</fullName>
    </recommendedName>
</protein>